<name>A0ABX1D5G6_9FLAO</name>
<accession>A0ABX1D5G6</accession>
<comment type="caution">
    <text evidence="1">The sequence shown here is derived from an EMBL/GenBank/DDBJ whole genome shotgun (WGS) entry which is preliminary data.</text>
</comment>
<dbReference type="InterPro" id="IPR003473">
    <property type="entry name" value="NadA"/>
</dbReference>
<sequence>MSITPLQKLDLQEQVIRLKKEKNAVILAHYYQEPEIQEV</sequence>
<feature type="non-terminal residue" evidence="1">
    <location>
        <position position="39"/>
    </location>
</feature>
<dbReference type="Gene3D" id="3.40.50.10800">
    <property type="entry name" value="NadA-like"/>
    <property type="match status" value="1"/>
</dbReference>
<evidence type="ECO:0000313" key="1">
    <source>
        <dbReference type="EMBL" id="NJW54474.1"/>
    </source>
</evidence>
<dbReference type="Pfam" id="PF02445">
    <property type="entry name" value="NadA"/>
    <property type="match status" value="1"/>
</dbReference>
<evidence type="ECO:0000313" key="2">
    <source>
        <dbReference type="Proteomes" id="UP000703674"/>
    </source>
</evidence>
<gene>
    <name evidence="1" type="ORF">HC175_16310</name>
</gene>
<protein>
    <submittedName>
        <fullName evidence="1">Quinolinate synthase NadA</fullName>
    </submittedName>
</protein>
<keyword evidence="2" id="KW-1185">Reference proteome</keyword>
<dbReference type="EMBL" id="JAAVJR010000213">
    <property type="protein sequence ID" value="NJW54474.1"/>
    <property type="molecule type" value="Genomic_DNA"/>
</dbReference>
<organism evidence="1 2">
    <name type="scientific">Salinimicrobium oceani</name>
    <dbReference type="NCBI Taxonomy" id="2722702"/>
    <lineage>
        <taxon>Bacteria</taxon>
        <taxon>Pseudomonadati</taxon>
        <taxon>Bacteroidota</taxon>
        <taxon>Flavobacteriia</taxon>
        <taxon>Flavobacteriales</taxon>
        <taxon>Flavobacteriaceae</taxon>
        <taxon>Salinimicrobium</taxon>
    </lineage>
</organism>
<dbReference type="RefSeq" id="WP_168139448.1">
    <property type="nucleotide sequence ID" value="NZ_JAAVJR010000213.1"/>
</dbReference>
<dbReference type="Proteomes" id="UP000703674">
    <property type="component" value="Unassembled WGS sequence"/>
</dbReference>
<proteinExistence type="predicted"/>
<dbReference type="InterPro" id="IPR036094">
    <property type="entry name" value="NadA_sf"/>
</dbReference>
<dbReference type="SUPFAM" id="SSF142754">
    <property type="entry name" value="NadA-like"/>
    <property type="match status" value="1"/>
</dbReference>
<reference evidence="1 2" key="1">
    <citation type="submission" date="2020-03" db="EMBL/GenBank/DDBJ databases">
        <title>Salinimicrobium sp. nov, isolated from SCS.</title>
        <authorList>
            <person name="Cao W.R."/>
        </authorList>
    </citation>
    <scope>NUCLEOTIDE SEQUENCE [LARGE SCALE GENOMIC DNA]</scope>
    <source>
        <strain evidence="2">J15B91</strain>
    </source>
</reference>